<feature type="transmembrane region" description="Helical" evidence="5">
    <location>
        <begin position="102"/>
        <end position="125"/>
    </location>
</feature>
<dbReference type="Gene3D" id="1.20.1740.10">
    <property type="entry name" value="Amino acid/polyamine transporter I"/>
    <property type="match status" value="1"/>
</dbReference>
<evidence type="ECO:0000313" key="7">
    <source>
        <dbReference type="EMBL" id="GHC12709.1"/>
    </source>
</evidence>
<dbReference type="GO" id="GO:0016020">
    <property type="term" value="C:membrane"/>
    <property type="evidence" value="ECO:0007669"/>
    <property type="project" value="UniProtKB-SubCell"/>
</dbReference>
<evidence type="ECO:0000256" key="1">
    <source>
        <dbReference type="ARBA" id="ARBA00004141"/>
    </source>
</evidence>
<proteinExistence type="predicted"/>
<name>A0A8J3GEX8_9BACT</name>
<feature type="transmembrane region" description="Helical" evidence="5">
    <location>
        <begin position="257"/>
        <end position="278"/>
    </location>
</feature>
<feature type="transmembrane region" description="Helical" evidence="5">
    <location>
        <begin position="54"/>
        <end position="71"/>
    </location>
</feature>
<dbReference type="AlphaFoldDB" id="A0A8J3GEX8"/>
<comment type="subcellular location">
    <subcellularLocation>
        <location evidence="1">Membrane</location>
        <topology evidence="1">Multi-pass membrane protein</topology>
    </subcellularLocation>
</comment>
<evidence type="ECO:0000256" key="2">
    <source>
        <dbReference type="ARBA" id="ARBA00022692"/>
    </source>
</evidence>
<reference evidence="7" key="1">
    <citation type="journal article" date="2014" name="Int. J. Syst. Evol. Microbiol.">
        <title>Complete genome sequence of Corynebacterium casei LMG S-19264T (=DSM 44701T), isolated from a smear-ripened cheese.</title>
        <authorList>
            <consortium name="US DOE Joint Genome Institute (JGI-PGF)"/>
            <person name="Walter F."/>
            <person name="Albersmeier A."/>
            <person name="Kalinowski J."/>
            <person name="Ruckert C."/>
        </authorList>
    </citation>
    <scope>NUCLEOTIDE SEQUENCE</scope>
    <source>
        <strain evidence="7">KCTC 12870</strain>
    </source>
</reference>
<evidence type="ECO:0000256" key="3">
    <source>
        <dbReference type="ARBA" id="ARBA00022989"/>
    </source>
</evidence>
<feature type="transmembrane region" description="Helical" evidence="5">
    <location>
        <begin position="131"/>
        <end position="149"/>
    </location>
</feature>
<keyword evidence="3 5" id="KW-1133">Transmembrane helix</keyword>
<dbReference type="RefSeq" id="WP_200163443.1">
    <property type="nucleotide sequence ID" value="NZ_BMXG01000029.1"/>
</dbReference>
<dbReference type="PANTHER" id="PTHR42770:SF7">
    <property type="entry name" value="MEMBRANE PROTEIN"/>
    <property type="match status" value="1"/>
</dbReference>
<keyword evidence="4 5" id="KW-0472">Membrane</keyword>
<feature type="domain" description="Amino acid permease/ SLC12A" evidence="6">
    <location>
        <begin position="27"/>
        <end position="243"/>
    </location>
</feature>
<feature type="domain" description="Amino acid permease/ SLC12A" evidence="6">
    <location>
        <begin position="254"/>
        <end position="387"/>
    </location>
</feature>
<gene>
    <name evidence="7" type="ORF">GCM10007047_32630</name>
</gene>
<feature type="transmembrane region" description="Helical" evidence="5">
    <location>
        <begin position="354"/>
        <end position="370"/>
    </location>
</feature>
<evidence type="ECO:0000259" key="6">
    <source>
        <dbReference type="Pfam" id="PF00324"/>
    </source>
</evidence>
<sequence>MLWGVRDEAMADKTSTALKRTADVKGAIFLGLGSILGTGVFVILSMATLQTGDWVLLAVGIGALVATVNGLNSAQLAAAYPVSGGAYEYGYRLLHPSAGFSAGLLFLLAKSASAATAALAIGTFFRPENRVACAVAVVLVVTATIIFGLRRSNQVNAAILTITIAGLLSLIFAPGGDGPALTRPEFSLRNVLEACALVFVAYTGYGRIATMGEEIIEPQKNIPRAMVITLIISAVLYVGVTLAWLRGTVPTKLFQVAGYVALLGVLLNLILGLSRVLLAMARRGDVAPALKKLDKNKEPTRAILAMSALIIILCMLGDIKLAWSFSACTVLIYYGILNAAALKLPADQRLYPKWLALLGLAACLFLAFWVPMVVWLATLLCIAVGLVIRWGIHKLQ</sequence>
<evidence type="ECO:0000256" key="5">
    <source>
        <dbReference type="SAM" id="Phobius"/>
    </source>
</evidence>
<dbReference type="EMBL" id="BMXG01000029">
    <property type="protein sequence ID" value="GHC12709.1"/>
    <property type="molecule type" value="Genomic_DNA"/>
</dbReference>
<accession>A0A8J3GEX8</accession>
<reference evidence="7" key="2">
    <citation type="submission" date="2020-09" db="EMBL/GenBank/DDBJ databases">
        <authorList>
            <person name="Sun Q."/>
            <person name="Kim S."/>
        </authorList>
    </citation>
    <scope>NUCLEOTIDE SEQUENCE</scope>
    <source>
        <strain evidence="7">KCTC 12870</strain>
    </source>
</reference>
<keyword evidence="2 5" id="KW-0812">Transmembrane</keyword>
<dbReference type="PIRSF" id="PIRSF006060">
    <property type="entry name" value="AA_transporter"/>
    <property type="match status" value="1"/>
</dbReference>
<feature type="transmembrane region" description="Helical" evidence="5">
    <location>
        <begin position="299"/>
        <end position="316"/>
    </location>
</feature>
<protein>
    <submittedName>
        <fullName evidence="7">Amino acid transporter</fullName>
    </submittedName>
</protein>
<dbReference type="Proteomes" id="UP000642829">
    <property type="component" value="Unassembled WGS sequence"/>
</dbReference>
<dbReference type="InterPro" id="IPR004841">
    <property type="entry name" value="AA-permease/SLC12A_dom"/>
</dbReference>
<keyword evidence="8" id="KW-1185">Reference proteome</keyword>
<dbReference type="PANTHER" id="PTHR42770">
    <property type="entry name" value="AMINO ACID TRANSPORTER-RELATED"/>
    <property type="match status" value="1"/>
</dbReference>
<feature type="transmembrane region" description="Helical" evidence="5">
    <location>
        <begin position="322"/>
        <end position="342"/>
    </location>
</feature>
<dbReference type="Pfam" id="PF00324">
    <property type="entry name" value="AA_permease"/>
    <property type="match status" value="2"/>
</dbReference>
<feature type="transmembrane region" description="Helical" evidence="5">
    <location>
        <begin position="27"/>
        <end position="48"/>
    </location>
</feature>
<evidence type="ECO:0000256" key="4">
    <source>
        <dbReference type="ARBA" id="ARBA00023136"/>
    </source>
</evidence>
<dbReference type="GO" id="GO:0055085">
    <property type="term" value="P:transmembrane transport"/>
    <property type="evidence" value="ECO:0007669"/>
    <property type="project" value="InterPro"/>
</dbReference>
<comment type="caution">
    <text evidence="7">The sequence shown here is derived from an EMBL/GenBank/DDBJ whole genome shotgun (WGS) entry which is preliminary data.</text>
</comment>
<organism evidence="7 8">
    <name type="scientific">Cerasicoccus arenae</name>
    <dbReference type="NCBI Taxonomy" id="424488"/>
    <lineage>
        <taxon>Bacteria</taxon>
        <taxon>Pseudomonadati</taxon>
        <taxon>Verrucomicrobiota</taxon>
        <taxon>Opitutia</taxon>
        <taxon>Puniceicoccales</taxon>
        <taxon>Cerasicoccaceae</taxon>
        <taxon>Cerasicoccus</taxon>
    </lineage>
</organism>
<feature type="transmembrane region" description="Helical" evidence="5">
    <location>
        <begin position="156"/>
        <end position="174"/>
    </location>
</feature>
<feature type="transmembrane region" description="Helical" evidence="5">
    <location>
        <begin position="225"/>
        <end position="245"/>
    </location>
</feature>
<dbReference type="InterPro" id="IPR050367">
    <property type="entry name" value="APC_superfamily"/>
</dbReference>
<feature type="transmembrane region" description="Helical" evidence="5">
    <location>
        <begin position="186"/>
        <end position="205"/>
    </location>
</feature>
<evidence type="ECO:0000313" key="8">
    <source>
        <dbReference type="Proteomes" id="UP000642829"/>
    </source>
</evidence>